<feature type="repeat" description="WD" evidence="3">
    <location>
        <begin position="88"/>
        <end position="122"/>
    </location>
</feature>
<dbReference type="EMBL" id="HBHR01001786">
    <property type="protein sequence ID" value="CAD9858230.1"/>
    <property type="molecule type" value="Transcribed_RNA"/>
</dbReference>
<dbReference type="GO" id="GO:0120330">
    <property type="term" value="C:rixosome complex"/>
    <property type="evidence" value="ECO:0007669"/>
    <property type="project" value="TreeGrafter"/>
</dbReference>
<name>A0A7S2XTW7_9STRA</name>
<evidence type="ECO:0000256" key="4">
    <source>
        <dbReference type="SAM" id="MobiDB-lite"/>
    </source>
</evidence>
<evidence type="ECO:0000256" key="1">
    <source>
        <dbReference type="ARBA" id="ARBA00022574"/>
    </source>
</evidence>
<evidence type="ECO:0008006" key="6">
    <source>
        <dbReference type="Google" id="ProtNLM"/>
    </source>
</evidence>
<dbReference type="PANTHER" id="PTHR18763:SF0">
    <property type="entry name" value="WD REPEAT-CONTAINING PROTEIN 18"/>
    <property type="match status" value="1"/>
</dbReference>
<dbReference type="InterPro" id="IPR036322">
    <property type="entry name" value="WD40_repeat_dom_sf"/>
</dbReference>
<evidence type="ECO:0000313" key="5">
    <source>
        <dbReference type="EMBL" id="CAD9858230.1"/>
    </source>
</evidence>
<feature type="region of interest" description="Disordered" evidence="4">
    <location>
        <begin position="360"/>
        <end position="411"/>
    </location>
</feature>
<keyword evidence="2" id="KW-0677">Repeat</keyword>
<dbReference type="GO" id="GO:0006261">
    <property type="term" value="P:DNA-templated DNA replication"/>
    <property type="evidence" value="ECO:0007669"/>
    <property type="project" value="TreeGrafter"/>
</dbReference>
<dbReference type="InterPro" id="IPR015943">
    <property type="entry name" value="WD40/YVTN_repeat-like_dom_sf"/>
</dbReference>
<dbReference type="PROSITE" id="PS50294">
    <property type="entry name" value="WD_REPEATS_REGION"/>
    <property type="match status" value="1"/>
</dbReference>
<keyword evidence="1 3" id="KW-0853">WD repeat</keyword>
<feature type="repeat" description="WD" evidence="3">
    <location>
        <begin position="290"/>
        <end position="331"/>
    </location>
</feature>
<evidence type="ECO:0000256" key="2">
    <source>
        <dbReference type="ARBA" id="ARBA00022737"/>
    </source>
</evidence>
<dbReference type="SMART" id="SM00320">
    <property type="entry name" value="WD40"/>
    <property type="match status" value="4"/>
</dbReference>
<organism evidence="5">
    <name type="scientific">Fibrocapsa japonica</name>
    <dbReference type="NCBI Taxonomy" id="94617"/>
    <lineage>
        <taxon>Eukaryota</taxon>
        <taxon>Sar</taxon>
        <taxon>Stramenopiles</taxon>
        <taxon>Ochrophyta</taxon>
        <taxon>Raphidophyceae</taxon>
        <taxon>Chattonellales</taxon>
        <taxon>Chattonellaceae</taxon>
        <taxon>Fibrocapsa</taxon>
    </lineage>
</organism>
<evidence type="ECO:0000256" key="3">
    <source>
        <dbReference type="PROSITE-ProRule" id="PRU00221"/>
    </source>
</evidence>
<dbReference type="SUPFAM" id="SSF50978">
    <property type="entry name" value="WD40 repeat-like"/>
    <property type="match status" value="1"/>
</dbReference>
<dbReference type="AlphaFoldDB" id="A0A7S2XTW7"/>
<feature type="compositionally biased region" description="Polar residues" evidence="4">
    <location>
        <begin position="360"/>
        <end position="369"/>
    </location>
</feature>
<reference evidence="5" key="1">
    <citation type="submission" date="2021-01" db="EMBL/GenBank/DDBJ databases">
        <authorList>
            <person name="Corre E."/>
            <person name="Pelletier E."/>
            <person name="Niang G."/>
            <person name="Scheremetjew M."/>
            <person name="Finn R."/>
            <person name="Kale V."/>
            <person name="Holt S."/>
            <person name="Cochrane G."/>
            <person name="Meng A."/>
            <person name="Brown T."/>
            <person name="Cohen L."/>
        </authorList>
    </citation>
    <scope>NUCLEOTIDE SEQUENCE</scope>
    <source>
        <strain evidence="5">CCMP1661</strain>
    </source>
</reference>
<sequence>MEDVALLLSSSEGQSSVVEIRPGTQISCFKNNTTVPNGTCTVKCRASFGGCGGGGEFAVSTQAKGLSLHVYRWGQPQPLYRCHTPEKITCLAASPDGMYLVGGAQSGQLCVWSLGTGMLVLSVEAHYRSTSAISFVEDVGVDVLVTGGEDALVHGWSLGQLLQRQHAMSYDRGATGGKLWTGADHSLAVGALCPLPGQGRVASASLDCTGKIWDAWSGCLLYSVTCPSGLRSVAADPNGSFVFFGSVRGPVYRVELEACAMSATAASAQAAGRSTLEGKSEKGGAEPRALVGHEAAVTSLAYSQSTNLLLSCSEDGTMRSWHVLTGQCLKTVRPQKEGGGGASGPLAQVLVVPRPYALSSHTSRTNEGVSTGMGARKGGRGKSGPAVAATPLQPLKKHRQESTGKSGEASCGDLSEFLDTGPVWVGQSSMVQQGLRTPCSCHFSSSAFLHWKR</sequence>
<dbReference type="InterPro" id="IPR001680">
    <property type="entry name" value="WD40_rpt"/>
</dbReference>
<dbReference type="Pfam" id="PF00400">
    <property type="entry name" value="WD40"/>
    <property type="match status" value="3"/>
</dbReference>
<accession>A0A7S2XTW7</accession>
<dbReference type="InterPro" id="IPR045227">
    <property type="entry name" value="WDR18/Ipi3/RID3"/>
</dbReference>
<dbReference type="PANTHER" id="PTHR18763">
    <property type="entry name" value="WD-REPEAT PROTEIN 18"/>
    <property type="match status" value="1"/>
</dbReference>
<gene>
    <name evidence="5" type="ORF">FJAP1339_LOCUS748</name>
</gene>
<proteinExistence type="predicted"/>
<protein>
    <recommendedName>
        <fullName evidence="6">Anaphase-promoting complex subunit 4 WD40 domain-containing protein</fullName>
    </recommendedName>
</protein>
<dbReference type="GO" id="GO:0005656">
    <property type="term" value="C:nuclear pre-replicative complex"/>
    <property type="evidence" value="ECO:0007669"/>
    <property type="project" value="TreeGrafter"/>
</dbReference>
<dbReference type="Gene3D" id="2.130.10.10">
    <property type="entry name" value="YVTN repeat-like/Quinoprotein amine dehydrogenase"/>
    <property type="match status" value="2"/>
</dbReference>
<dbReference type="PROSITE" id="PS50082">
    <property type="entry name" value="WD_REPEATS_2"/>
    <property type="match status" value="2"/>
</dbReference>
<dbReference type="GO" id="GO:0006364">
    <property type="term" value="P:rRNA processing"/>
    <property type="evidence" value="ECO:0007669"/>
    <property type="project" value="TreeGrafter"/>
</dbReference>